<dbReference type="RefSeq" id="WP_341428062.1">
    <property type="nucleotide sequence ID" value="NZ_JBBUTG010000018.1"/>
</dbReference>
<name>A0ABU9BUI4_9BURK</name>
<dbReference type="Proteomes" id="UP001371218">
    <property type="component" value="Unassembled WGS sequence"/>
</dbReference>
<dbReference type="EMBL" id="JBBUTG010000018">
    <property type="protein sequence ID" value="MEK8033638.1"/>
    <property type="molecule type" value="Genomic_DNA"/>
</dbReference>
<evidence type="ECO:0000313" key="1">
    <source>
        <dbReference type="EMBL" id="MEK8033638.1"/>
    </source>
</evidence>
<dbReference type="InterPro" id="IPR007396">
    <property type="entry name" value="TR_PAI2-type"/>
</dbReference>
<dbReference type="InterPro" id="IPR012349">
    <property type="entry name" value="Split_barrel_FMN-bd"/>
</dbReference>
<dbReference type="PIRSF" id="PIRSF010372">
    <property type="entry name" value="PaiB"/>
    <property type="match status" value="1"/>
</dbReference>
<sequence>MHMPHFKHDRPEDWQALMAAHPLGTWFSTSGAELRADHVPFLFDASHGAHGALRAHVSRANPVWRTPGQSLVVFQGPQAYVSPGWYASKREHGKVVPTWNYAVVHVHGRSRAFDGRDELLALVERLTDTHEARQAAPWRVSDAPAAYIDQLLRAIVGIEITIDRIEGRWKMSQNRSEADRQGVHAGLHQAGSEEGRDVAAWVVDPRLTR</sequence>
<proteinExistence type="predicted"/>
<dbReference type="PANTHER" id="PTHR35802:SF1">
    <property type="entry name" value="PROTEASE SYNTHASE AND SPORULATION PROTEIN PAI 2"/>
    <property type="match status" value="1"/>
</dbReference>
<evidence type="ECO:0000313" key="2">
    <source>
        <dbReference type="Proteomes" id="UP001371218"/>
    </source>
</evidence>
<dbReference type="SUPFAM" id="SSF50475">
    <property type="entry name" value="FMN-binding split barrel"/>
    <property type="match status" value="1"/>
</dbReference>
<dbReference type="Gene3D" id="2.30.110.10">
    <property type="entry name" value="Electron Transport, Fmn-binding Protein, Chain A"/>
    <property type="match status" value="1"/>
</dbReference>
<gene>
    <name evidence="1" type="ORF">AACH06_22680</name>
</gene>
<organism evidence="1 2">
    <name type="scientific">Ideonella lacteola</name>
    <dbReference type="NCBI Taxonomy" id="2984193"/>
    <lineage>
        <taxon>Bacteria</taxon>
        <taxon>Pseudomonadati</taxon>
        <taxon>Pseudomonadota</taxon>
        <taxon>Betaproteobacteria</taxon>
        <taxon>Burkholderiales</taxon>
        <taxon>Sphaerotilaceae</taxon>
        <taxon>Ideonella</taxon>
    </lineage>
</organism>
<accession>A0ABU9BUI4</accession>
<reference evidence="1 2" key="1">
    <citation type="submission" date="2024-04" db="EMBL/GenBank/DDBJ databases">
        <title>Novel species of the genus Ideonella isolated from streams.</title>
        <authorList>
            <person name="Lu H."/>
        </authorList>
    </citation>
    <scope>NUCLEOTIDE SEQUENCE [LARGE SCALE GENOMIC DNA]</scope>
    <source>
        <strain evidence="1 2">DXS29W</strain>
    </source>
</reference>
<comment type="caution">
    <text evidence="1">The sequence shown here is derived from an EMBL/GenBank/DDBJ whole genome shotgun (WGS) entry which is preliminary data.</text>
</comment>
<dbReference type="Pfam" id="PF04299">
    <property type="entry name" value="FMN_bind_2"/>
    <property type="match status" value="1"/>
</dbReference>
<keyword evidence="2" id="KW-1185">Reference proteome</keyword>
<protein>
    <submittedName>
        <fullName evidence="1">FMN-binding negative transcriptional regulator</fullName>
    </submittedName>
</protein>
<dbReference type="PANTHER" id="PTHR35802">
    <property type="entry name" value="PROTEASE SYNTHASE AND SPORULATION PROTEIN PAI 2"/>
    <property type="match status" value="1"/>
</dbReference>